<dbReference type="CDD" id="cd00483">
    <property type="entry name" value="HPPK"/>
    <property type="match status" value="1"/>
</dbReference>
<comment type="pathway">
    <text evidence="2">Cofactor biosynthesis; tetrahydrofolate biosynthesis; 2-amino-4-hydroxy-6-hydroxymethyl-7,8-dihydropteridine diphosphate from 7,8-dihydroneopterin triphosphate: step 4/4.</text>
</comment>
<organism evidence="10 11">
    <name type="scientific">Corynebacterium tapiri</name>
    <dbReference type="NCBI Taxonomy" id="1448266"/>
    <lineage>
        <taxon>Bacteria</taxon>
        <taxon>Bacillati</taxon>
        <taxon>Actinomycetota</taxon>
        <taxon>Actinomycetes</taxon>
        <taxon>Mycobacteriales</taxon>
        <taxon>Corynebacteriaceae</taxon>
        <taxon>Corynebacterium</taxon>
    </lineage>
</organism>
<gene>
    <name evidence="10" type="primary">folK</name>
    <name evidence="10" type="ORF">FHE74_08390</name>
</gene>
<evidence type="ECO:0000256" key="6">
    <source>
        <dbReference type="ARBA" id="ARBA00022777"/>
    </source>
</evidence>
<keyword evidence="5" id="KW-0547">Nucleotide-binding</keyword>
<dbReference type="PROSITE" id="PS00794">
    <property type="entry name" value="HPPK"/>
    <property type="match status" value="1"/>
</dbReference>
<evidence type="ECO:0000256" key="3">
    <source>
        <dbReference type="ARBA" id="ARBA00013253"/>
    </source>
</evidence>
<dbReference type="SUPFAM" id="SSF55083">
    <property type="entry name" value="6-hydroxymethyl-7,8-dihydropterin pyrophosphokinase, HPPK"/>
    <property type="match status" value="1"/>
</dbReference>
<evidence type="ECO:0000256" key="5">
    <source>
        <dbReference type="ARBA" id="ARBA00022741"/>
    </source>
</evidence>
<dbReference type="GO" id="GO:0016301">
    <property type="term" value="F:kinase activity"/>
    <property type="evidence" value="ECO:0007669"/>
    <property type="project" value="UniProtKB-KW"/>
</dbReference>
<dbReference type="InterPro" id="IPR000550">
    <property type="entry name" value="Hppk"/>
</dbReference>
<keyword evidence="6 10" id="KW-0418">Kinase</keyword>
<keyword evidence="7" id="KW-0067">ATP-binding</keyword>
<dbReference type="PANTHER" id="PTHR43071:SF1">
    <property type="entry name" value="2-AMINO-4-HYDROXY-6-HYDROXYMETHYLDIHYDROPTERIDINE PYROPHOSPHOKINASE"/>
    <property type="match status" value="1"/>
</dbReference>
<dbReference type="EC" id="2.7.6.3" evidence="3"/>
<dbReference type="Gene3D" id="3.30.70.560">
    <property type="entry name" value="7,8-Dihydro-6-hydroxymethylpterin-pyrophosphokinase HPPK"/>
    <property type="match status" value="1"/>
</dbReference>
<comment type="caution">
    <text evidence="10">The sequence shown here is derived from an EMBL/GenBank/DDBJ whole genome shotgun (WGS) entry which is preliminary data.</text>
</comment>
<dbReference type="AlphaFoldDB" id="A0A5C4U3N9"/>
<dbReference type="GO" id="GO:0046654">
    <property type="term" value="P:tetrahydrofolate biosynthetic process"/>
    <property type="evidence" value="ECO:0007669"/>
    <property type="project" value="UniProtKB-UniPathway"/>
</dbReference>
<proteinExistence type="predicted"/>
<evidence type="ECO:0000313" key="10">
    <source>
        <dbReference type="EMBL" id="TNL96039.1"/>
    </source>
</evidence>
<evidence type="ECO:0000256" key="2">
    <source>
        <dbReference type="ARBA" id="ARBA00005051"/>
    </source>
</evidence>
<reference evidence="10 11" key="1">
    <citation type="submission" date="2019-06" db="EMBL/GenBank/DDBJ databases">
        <authorList>
            <person name="Li J."/>
        </authorList>
    </citation>
    <scope>NUCLEOTIDE SEQUENCE [LARGE SCALE GENOMIC DNA]</scope>
    <source>
        <strain evidence="10 11">LMG 28165</strain>
    </source>
</reference>
<evidence type="ECO:0000256" key="1">
    <source>
        <dbReference type="ARBA" id="ARBA00000198"/>
    </source>
</evidence>
<evidence type="ECO:0000256" key="8">
    <source>
        <dbReference type="ARBA" id="ARBA00022909"/>
    </source>
</evidence>
<dbReference type="GO" id="GO:0003848">
    <property type="term" value="F:2-amino-4-hydroxy-6-hydroxymethyldihydropteridine diphosphokinase activity"/>
    <property type="evidence" value="ECO:0007669"/>
    <property type="project" value="UniProtKB-EC"/>
</dbReference>
<dbReference type="Proteomes" id="UP000312032">
    <property type="component" value="Unassembled WGS sequence"/>
</dbReference>
<dbReference type="InterPro" id="IPR035907">
    <property type="entry name" value="Hppk_sf"/>
</dbReference>
<accession>A0A5C4U3N9</accession>
<dbReference type="RefSeq" id="WP_139466062.1">
    <property type="nucleotide sequence ID" value="NZ_VDHJ01000011.1"/>
</dbReference>
<evidence type="ECO:0000256" key="4">
    <source>
        <dbReference type="ARBA" id="ARBA00022679"/>
    </source>
</evidence>
<feature type="domain" description="7,8-dihydro-6-hydroxymethylpterin-pyrophosphokinase" evidence="9">
    <location>
        <begin position="83"/>
        <end position="94"/>
    </location>
</feature>
<protein>
    <recommendedName>
        <fullName evidence="3">2-amino-4-hydroxy-6-hydroxymethyldihydropteridine diphosphokinase</fullName>
        <ecNumber evidence="3">2.7.6.3</ecNumber>
    </recommendedName>
</protein>
<dbReference type="OrthoDB" id="9808041at2"/>
<dbReference type="GO" id="GO:0005524">
    <property type="term" value="F:ATP binding"/>
    <property type="evidence" value="ECO:0007669"/>
    <property type="project" value="UniProtKB-KW"/>
</dbReference>
<comment type="catalytic activity">
    <reaction evidence="1">
        <text>6-hydroxymethyl-7,8-dihydropterin + ATP = (7,8-dihydropterin-6-yl)methyl diphosphate + AMP + H(+)</text>
        <dbReference type="Rhea" id="RHEA:11412"/>
        <dbReference type="ChEBI" id="CHEBI:15378"/>
        <dbReference type="ChEBI" id="CHEBI:30616"/>
        <dbReference type="ChEBI" id="CHEBI:44841"/>
        <dbReference type="ChEBI" id="CHEBI:72950"/>
        <dbReference type="ChEBI" id="CHEBI:456215"/>
        <dbReference type="EC" id="2.7.6.3"/>
    </reaction>
</comment>
<dbReference type="GO" id="GO:0046656">
    <property type="term" value="P:folic acid biosynthetic process"/>
    <property type="evidence" value="ECO:0007669"/>
    <property type="project" value="UniProtKB-KW"/>
</dbReference>
<dbReference type="Pfam" id="PF01288">
    <property type="entry name" value="HPPK"/>
    <property type="match status" value="1"/>
</dbReference>
<dbReference type="EMBL" id="VDHJ01000011">
    <property type="protein sequence ID" value="TNL96039.1"/>
    <property type="molecule type" value="Genomic_DNA"/>
</dbReference>
<dbReference type="UniPathway" id="UPA00077">
    <property type="reaction ID" value="UER00155"/>
</dbReference>
<dbReference type="NCBIfam" id="TIGR01498">
    <property type="entry name" value="folK"/>
    <property type="match status" value="1"/>
</dbReference>
<name>A0A5C4U3N9_9CORY</name>
<evidence type="ECO:0000313" key="11">
    <source>
        <dbReference type="Proteomes" id="UP000312032"/>
    </source>
</evidence>
<keyword evidence="4 10" id="KW-0808">Transferase</keyword>
<evidence type="ECO:0000256" key="7">
    <source>
        <dbReference type="ARBA" id="ARBA00022840"/>
    </source>
</evidence>
<keyword evidence="11" id="KW-1185">Reference proteome</keyword>
<evidence type="ECO:0000259" key="9">
    <source>
        <dbReference type="PROSITE" id="PS00794"/>
    </source>
</evidence>
<keyword evidence="8" id="KW-0289">Folate biosynthesis</keyword>
<dbReference type="PANTHER" id="PTHR43071">
    <property type="entry name" value="2-AMINO-4-HYDROXY-6-HYDROXYMETHYLDIHYDROPTERIDINE PYROPHOSPHOKINASE"/>
    <property type="match status" value="1"/>
</dbReference>
<sequence length="163" mass="17824">MRAVLSIGSNMADSHALLRSVVDEFADELVAASDLYRTPAWGLEDQPDFLNAVLIVEVDSTPEELLARGQKLEQRADRVRTVRWGPRTLDVDIVALGDAPAYAHTENTPLLAVPHPHAHERAFVLVPWLHIEPDAQLNGTPIADLVDELDALEVASVATLGRI</sequence>